<proteinExistence type="predicted"/>
<dbReference type="InterPro" id="IPR036259">
    <property type="entry name" value="MFS_trans_sf"/>
</dbReference>
<dbReference type="KEGG" id="kbi:90824464"/>
<name>A0AAJ8KEW5_9TREE</name>
<reference evidence="2" key="1">
    <citation type="submission" date="2013-07" db="EMBL/GenBank/DDBJ databases">
        <authorList>
            <consortium name="The Broad Institute Genome Sequencing Platform"/>
            <person name="Cuomo C."/>
            <person name="Litvintseva A."/>
            <person name="Chen Y."/>
            <person name="Heitman J."/>
            <person name="Sun S."/>
            <person name="Springer D."/>
            <person name="Dromer F."/>
            <person name="Young S.K."/>
            <person name="Zeng Q."/>
            <person name="Gargeya S."/>
            <person name="Fitzgerald M."/>
            <person name="Abouelleil A."/>
            <person name="Alvarado L."/>
            <person name="Berlin A.M."/>
            <person name="Chapman S.B."/>
            <person name="Dewar J."/>
            <person name="Goldberg J."/>
            <person name="Griggs A."/>
            <person name="Gujja S."/>
            <person name="Hansen M."/>
            <person name="Howarth C."/>
            <person name="Imamovic A."/>
            <person name="Larimer J."/>
            <person name="McCowan C."/>
            <person name="Murphy C."/>
            <person name="Pearson M."/>
            <person name="Priest M."/>
            <person name="Roberts A."/>
            <person name="Saif S."/>
            <person name="Shea T."/>
            <person name="Sykes S."/>
            <person name="Wortman J."/>
            <person name="Nusbaum C."/>
            <person name="Birren B."/>
        </authorList>
    </citation>
    <scope>NUCLEOTIDE SEQUENCE</scope>
    <source>
        <strain evidence="2">CBS 10118</strain>
    </source>
</reference>
<organism evidence="2 3">
    <name type="scientific">Kwoniella bestiolae CBS 10118</name>
    <dbReference type="NCBI Taxonomy" id="1296100"/>
    <lineage>
        <taxon>Eukaryota</taxon>
        <taxon>Fungi</taxon>
        <taxon>Dikarya</taxon>
        <taxon>Basidiomycota</taxon>
        <taxon>Agaricomycotina</taxon>
        <taxon>Tremellomycetes</taxon>
        <taxon>Tremellales</taxon>
        <taxon>Cryptococcaceae</taxon>
        <taxon>Kwoniella</taxon>
    </lineage>
</organism>
<dbReference type="RefSeq" id="XP_065726668.1">
    <property type="nucleotide sequence ID" value="XM_065870596.1"/>
</dbReference>
<evidence type="ECO:0000313" key="3">
    <source>
        <dbReference type="Proteomes" id="UP000092730"/>
    </source>
</evidence>
<dbReference type="EMBL" id="CP144547">
    <property type="protein sequence ID" value="WVW86064.1"/>
    <property type="molecule type" value="Genomic_DNA"/>
</dbReference>
<accession>A0AAJ8KEW5</accession>
<dbReference type="GeneID" id="90824464"/>
<keyword evidence="1" id="KW-1133">Transmembrane helix</keyword>
<keyword evidence="3" id="KW-1185">Reference proteome</keyword>
<protein>
    <recommendedName>
        <fullName evidence="4">Major facilitator superfamily (MFS) profile domain-containing protein</fullName>
    </recommendedName>
</protein>
<sequence length="266" mass="29783">MNVLEQTRTPLPDIFTEKDKKREMCSRPRRNLWRDTLRIPHFVSILSGFCATFAFENFFTIFIYTSISQGGLGFPVYITGTITSISTLMYMIASPFLIPCLRKQLGTRRALMLVVGVLPLLALLIPIAQSAATHGRMAVWLVLVIILPLKSFQQMGWPMNDHLNVSCFDRYPELLSTGSAITLIAACSGRAFGPSIAGWLFSIATEFDTRSLGRQISWLSLFVLVLPPVILAGRIPDNLLRECRDQVNRDGYERVPHSPNVVGTVH</sequence>
<feature type="transmembrane region" description="Helical" evidence="1">
    <location>
        <begin position="39"/>
        <end position="64"/>
    </location>
</feature>
<evidence type="ECO:0000313" key="2">
    <source>
        <dbReference type="EMBL" id="WVW86064.1"/>
    </source>
</evidence>
<keyword evidence="1" id="KW-0472">Membrane</keyword>
<dbReference type="SUPFAM" id="SSF103473">
    <property type="entry name" value="MFS general substrate transporter"/>
    <property type="match status" value="1"/>
</dbReference>
<feature type="transmembrane region" description="Helical" evidence="1">
    <location>
        <begin position="180"/>
        <end position="204"/>
    </location>
</feature>
<evidence type="ECO:0008006" key="4">
    <source>
        <dbReference type="Google" id="ProtNLM"/>
    </source>
</evidence>
<evidence type="ECO:0000256" key="1">
    <source>
        <dbReference type="SAM" id="Phobius"/>
    </source>
</evidence>
<dbReference type="Gene3D" id="1.20.1250.20">
    <property type="entry name" value="MFS general substrate transporter like domains"/>
    <property type="match status" value="1"/>
</dbReference>
<feature type="transmembrane region" description="Helical" evidence="1">
    <location>
        <begin position="216"/>
        <end position="235"/>
    </location>
</feature>
<dbReference type="Proteomes" id="UP000092730">
    <property type="component" value="Chromosome 7"/>
</dbReference>
<dbReference type="AlphaFoldDB" id="A0AAJ8KEW5"/>
<keyword evidence="1" id="KW-0812">Transmembrane</keyword>
<gene>
    <name evidence="2" type="ORF">I302_108103</name>
</gene>
<feature type="transmembrane region" description="Helical" evidence="1">
    <location>
        <begin position="110"/>
        <end position="128"/>
    </location>
</feature>
<feature type="transmembrane region" description="Helical" evidence="1">
    <location>
        <begin position="76"/>
        <end position="98"/>
    </location>
</feature>
<reference evidence="2" key="2">
    <citation type="submission" date="2024-02" db="EMBL/GenBank/DDBJ databases">
        <title>Comparative genomics of Cryptococcus and Kwoniella reveals pathogenesis evolution and contrasting modes of karyotype evolution via chromosome fusion or intercentromeric recombination.</title>
        <authorList>
            <person name="Coelho M.A."/>
            <person name="David-Palma M."/>
            <person name="Shea T."/>
            <person name="Bowers K."/>
            <person name="McGinley-Smith S."/>
            <person name="Mohammad A.W."/>
            <person name="Gnirke A."/>
            <person name="Yurkov A.M."/>
            <person name="Nowrousian M."/>
            <person name="Sun S."/>
            <person name="Cuomo C.A."/>
            <person name="Heitman J."/>
        </authorList>
    </citation>
    <scope>NUCLEOTIDE SEQUENCE</scope>
    <source>
        <strain evidence="2">CBS 10118</strain>
    </source>
</reference>